<feature type="region of interest" description="Disordered" evidence="1">
    <location>
        <begin position="351"/>
        <end position="381"/>
    </location>
</feature>
<dbReference type="InterPro" id="IPR008266">
    <property type="entry name" value="Tyr_kinase_AS"/>
</dbReference>
<accession>A0AAD5YGF3</accession>
<dbReference type="Pfam" id="PF00069">
    <property type="entry name" value="Pkinase"/>
    <property type="match status" value="1"/>
</dbReference>
<protein>
    <recommendedName>
        <fullName evidence="2">Protein kinase domain-containing protein</fullName>
    </recommendedName>
</protein>
<feature type="domain" description="Protein kinase" evidence="2">
    <location>
        <begin position="132"/>
        <end position="381"/>
    </location>
</feature>
<comment type="caution">
    <text evidence="3">The sequence shown here is derived from an EMBL/GenBank/DDBJ whole genome shotgun (WGS) entry which is preliminary data.</text>
</comment>
<gene>
    <name evidence="3" type="ORF">NLI96_g8225</name>
</gene>
<sequence length="381" mass="42247">MRSTVSSSPVDGSPLIPPINFFEEKVREVALGPIIIEMLNRSRSMSGDRAEIFELLVSEFLKGDATLLYNLRDEDARLALKILLHAFEHSVRPPDVDGTDWNDAQALIRRRICKLSREARELPEDIHVRVYCDDFRIYGSGGLADVFRGSTVAEGTPVALKKLRVLRLAQPSQAQRLLQDFHREIMVWRTIPPHRFLLPFLGITSGAPGIADQCMVSPWMEKGTIISYIDELTTQPEVSSALLTQLVDQWLFEIISGISHLHFSGIVHGDLRGANIFLHKDGSIRIADFGIAVIEHVGSSYTRAQPAGTVPWKAPELLYSDDDTLLRPTKASDIYAFACVCVERRTSFSDQTNGIRAGTQGPSRRKASASKENGGSPVGDK</sequence>
<keyword evidence="4" id="KW-1185">Reference proteome</keyword>
<name>A0AAD5YGF3_9APHY</name>
<dbReference type="AlphaFoldDB" id="A0AAD5YGF3"/>
<dbReference type="PANTHER" id="PTHR23257">
    <property type="entry name" value="SERINE-THREONINE PROTEIN KINASE"/>
    <property type="match status" value="1"/>
</dbReference>
<dbReference type="PROSITE" id="PS00109">
    <property type="entry name" value="PROTEIN_KINASE_TYR"/>
    <property type="match status" value="1"/>
</dbReference>
<dbReference type="InterPro" id="IPR050167">
    <property type="entry name" value="Ser_Thr_protein_kinase"/>
</dbReference>
<evidence type="ECO:0000313" key="4">
    <source>
        <dbReference type="Proteomes" id="UP001212997"/>
    </source>
</evidence>
<dbReference type="InterPro" id="IPR000719">
    <property type="entry name" value="Prot_kinase_dom"/>
</dbReference>
<evidence type="ECO:0000313" key="3">
    <source>
        <dbReference type="EMBL" id="KAJ3480621.1"/>
    </source>
</evidence>
<evidence type="ECO:0000259" key="2">
    <source>
        <dbReference type="PROSITE" id="PS50011"/>
    </source>
</evidence>
<dbReference type="InterPro" id="IPR011009">
    <property type="entry name" value="Kinase-like_dom_sf"/>
</dbReference>
<dbReference type="GO" id="GO:0004672">
    <property type="term" value="F:protein kinase activity"/>
    <property type="evidence" value="ECO:0007669"/>
    <property type="project" value="InterPro"/>
</dbReference>
<reference evidence="3" key="1">
    <citation type="submission" date="2022-07" db="EMBL/GenBank/DDBJ databases">
        <title>Genome Sequence of Physisporinus lineatus.</title>
        <authorList>
            <person name="Buettner E."/>
        </authorList>
    </citation>
    <scope>NUCLEOTIDE SEQUENCE</scope>
    <source>
        <strain evidence="3">VT162</strain>
    </source>
</reference>
<dbReference type="PROSITE" id="PS50011">
    <property type="entry name" value="PROTEIN_KINASE_DOM"/>
    <property type="match status" value="1"/>
</dbReference>
<dbReference type="SUPFAM" id="SSF56112">
    <property type="entry name" value="Protein kinase-like (PK-like)"/>
    <property type="match status" value="1"/>
</dbReference>
<organism evidence="3 4">
    <name type="scientific">Meripilus lineatus</name>
    <dbReference type="NCBI Taxonomy" id="2056292"/>
    <lineage>
        <taxon>Eukaryota</taxon>
        <taxon>Fungi</taxon>
        <taxon>Dikarya</taxon>
        <taxon>Basidiomycota</taxon>
        <taxon>Agaricomycotina</taxon>
        <taxon>Agaricomycetes</taxon>
        <taxon>Polyporales</taxon>
        <taxon>Meripilaceae</taxon>
        <taxon>Meripilus</taxon>
    </lineage>
</organism>
<dbReference type="Gene3D" id="1.10.510.10">
    <property type="entry name" value="Transferase(Phosphotransferase) domain 1"/>
    <property type="match status" value="1"/>
</dbReference>
<dbReference type="Proteomes" id="UP001212997">
    <property type="component" value="Unassembled WGS sequence"/>
</dbReference>
<evidence type="ECO:0000256" key="1">
    <source>
        <dbReference type="SAM" id="MobiDB-lite"/>
    </source>
</evidence>
<dbReference type="GO" id="GO:0005524">
    <property type="term" value="F:ATP binding"/>
    <property type="evidence" value="ECO:0007669"/>
    <property type="project" value="InterPro"/>
</dbReference>
<dbReference type="EMBL" id="JANAWD010000365">
    <property type="protein sequence ID" value="KAJ3480621.1"/>
    <property type="molecule type" value="Genomic_DNA"/>
</dbReference>
<proteinExistence type="predicted"/>